<dbReference type="GO" id="GO:0003878">
    <property type="term" value="F:ATP citrate synthase activity"/>
    <property type="evidence" value="ECO:0007669"/>
    <property type="project" value="TreeGrafter"/>
</dbReference>
<accession>A0A5N5FEK6</accession>
<dbReference type="AlphaFoldDB" id="A0A5N5FEK6"/>
<dbReference type="InterPro" id="IPR002020">
    <property type="entry name" value="Citrate_synthase"/>
</dbReference>
<dbReference type="GO" id="GO:0005829">
    <property type="term" value="C:cytosol"/>
    <property type="evidence" value="ECO:0007669"/>
    <property type="project" value="TreeGrafter"/>
</dbReference>
<dbReference type="PANTHER" id="PTHR23118:SF42">
    <property type="entry name" value="ATP-CITRATE SYNTHASE"/>
    <property type="match status" value="1"/>
</dbReference>
<dbReference type="InterPro" id="IPR027417">
    <property type="entry name" value="P-loop_NTPase"/>
</dbReference>
<dbReference type="Pfam" id="PF06418">
    <property type="entry name" value="CTP_synth_N"/>
    <property type="match status" value="1"/>
</dbReference>
<dbReference type="Proteomes" id="UP000327157">
    <property type="component" value="Chromosome 7"/>
</dbReference>
<gene>
    <name evidence="3" type="ORF">D8674_032344</name>
</gene>
<evidence type="ECO:0000259" key="2">
    <source>
        <dbReference type="Pfam" id="PF06418"/>
    </source>
</evidence>
<dbReference type="InterPro" id="IPR017456">
    <property type="entry name" value="CTP_synthase_N"/>
</dbReference>
<dbReference type="GO" id="GO:0003883">
    <property type="term" value="F:CTP synthase activity"/>
    <property type="evidence" value="ECO:0007669"/>
    <property type="project" value="InterPro"/>
</dbReference>
<name>A0A5N5FEK6_9ROSA</name>
<dbReference type="SUPFAM" id="SSF51735">
    <property type="entry name" value="NAD(P)-binding Rossmann-fold domains"/>
    <property type="match status" value="1"/>
</dbReference>
<dbReference type="GO" id="GO:0006633">
    <property type="term" value="P:fatty acid biosynthetic process"/>
    <property type="evidence" value="ECO:0007669"/>
    <property type="project" value="TreeGrafter"/>
</dbReference>
<evidence type="ECO:0000313" key="4">
    <source>
        <dbReference type="Proteomes" id="UP000327157"/>
    </source>
</evidence>
<keyword evidence="4" id="KW-1185">Reference proteome</keyword>
<dbReference type="GO" id="GO:0006221">
    <property type="term" value="P:pyrimidine nucleotide biosynthetic process"/>
    <property type="evidence" value="ECO:0007669"/>
    <property type="project" value="InterPro"/>
</dbReference>
<proteinExistence type="predicted"/>
<reference evidence="3 4" key="3">
    <citation type="submission" date="2019-11" db="EMBL/GenBank/DDBJ databases">
        <title>A de novo genome assembly of a pear dwarfing rootstock.</title>
        <authorList>
            <person name="Wang F."/>
            <person name="Wang J."/>
            <person name="Li S."/>
            <person name="Zhang Y."/>
            <person name="Fang M."/>
            <person name="Ma L."/>
            <person name="Zhao Y."/>
            <person name="Jiang S."/>
        </authorList>
    </citation>
    <scope>NUCLEOTIDE SEQUENCE [LARGE SCALE GENOMIC DNA]</scope>
    <source>
        <strain evidence="3">S2</strain>
        <tissue evidence="3">Leaf</tissue>
    </source>
</reference>
<dbReference type="SUPFAM" id="SSF52540">
    <property type="entry name" value="P-loop containing nucleoside triphosphate hydrolases"/>
    <property type="match status" value="1"/>
</dbReference>
<dbReference type="OrthoDB" id="3261737at2759"/>
<reference evidence="3 4" key="1">
    <citation type="submission" date="2019-09" db="EMBL/GenBank/DDBJ databases">
        <authorList>
            <person name="Ou C."/>
        </authorList>
    </citation>
    <scope>NUCLEOTIDE SEQUENCE [LARGE SCALE GENOMIC DNA]</scope>
    <source>
        <strain evidence="3">S2</strain>
        <tissue evidence="3">Leaf</tissue>
    </source>
</reference>
<protein>
    <recommendedName>
        <fullName evidence="2">CTP synthase N-terminal domain-containing protein</fullName>
    </recommendedName>
</protein>
<sequence>MLPILKSRDLIGYVDGTLLCPPKHVASSTNVNHAYSTWVQQDQMILSWINKSLTASVLSVQRYASTSQNRILFLRNELLQTKKCDLSVVDYLDRMNVIADNLALAGQPVSRGGGRSRGAILHSVAWLKEVTTIAITTINRTTQFKAKVENMLNCTIKTLQCDEGGEYKSHAFQHFLAAHVEGGAKASFDAVGEESGAAIDDEAEIGAIDVGFAEEENKEWDDFNDAGGEDFEAHSDQAAEFQGGEVDGGKEEVDDGLDVGEREGNDGRVETLMSQLWGFHVQLCKPLVFKETFVFVFWKFCICVCKPFVLQESLTKTLQGTRVGLDLGNYERFLDVTLTRDNNITTGKIYQFFVFEKDGNVITEVCNREGKAGIINPGFEGFQKLFFGQEEIAIPVHSNIEASCAAHPTADVLINFGSYKSAVASSMAALKQPTIKVVAIIAEGVPESDTKQLIAYVVIGPATVGGIQAGAFKIGDTAGTIDNIIHCKLYTPGSVAFVSKFVVQHIIDVIKTWVESVSVISIDGKEGPANVYVGHWGLNLLVFM</sequence>
<reference evidence="4" key="2">
    <citation type="submission" date="2019-10" db="EMBL/GenBank/DDBJ databases">
        <title>A de novo genome assembly of a pear dwarfing rootstock.</title>
        <authorList>
            <person name="Wang F."/>
            <person name="Wang J."/>
            <person name="Li S."/>
            <person name="Zhang Y."/>
            <person name="Fang M."/>
            <person name="Ma L."/>
            <person name="Zhao Y."/>
            <person name="Jiang S."/>
        </authorList>
    </citation>
    <scope>NUCLEOTIDE SEQUENCE [LARGE SCALE GENOMIC DNA]</scope>
</reference>
<dbReference type="EMBL" id="SMOL01000781">
    <property type="protein sequence ID" value="KAB2596894.1"/>
    <property type="molecule type" value="Genomic_DNA"/>
</dbReference>
<feature type="domain" description="CTP synthase N-terminal" evidence="2">
    <location>
        <begin position="319"/>
        <end position="354"/>
    </location>
</feature>
<feature type="region of interest" description="Disordered" evidence="1">
    <location>
        <begin position="241"/>
        <end position="262"/>
    </location>
</feature>
<evidence type="ECO:0000313" key="3">
    <source>
        <dbReference type="EMBL" id="KAB2596894.1"/>
    </source>
</evidence>
<comment type="caution">
    <text evidence="3">The sequence shown here is derived from an EMBL/GenBank/DDBJ whole genome shotgun (WGS) entry which is preliminary data.</text>
</comment>
<dbReference type="PANTHER" id="PTHR23118">
    <property type="entry name" value="ATP-CITRATE SYNTHASE"/>
    <property type="match status" value="1"/>
</dbReference>
<dbReference type="GO" id="GO:0006085">
    <property type="term" value="P:acetyl-CoA biosynthetic process"/>
    <property type="evidence" value="ECO:0007669"/>
    <property type="project" value="TreeGrafter"/>
</dbReference>
<evidence type="ECO:0000256" key="1">
    <source>
        <dbReference type="SAM" id="MobiDB-lite"/>
    </source>
</evidence>
<dbReference type="InterPro" id="IPR036291">
    <property type="entry name" value="NAD(P)-bd_dom_sf"/>
</dbReference>
<organism evidence="3 4">
    <name type="scientific">Pyrus ussuriensis x Pyrus communis</name>
    <dbReference type="NCBI Taxonomy" id="2448454"/>
    <lineage>
        <taxon>Eukaryota</taxon>
        <taxon>Viridiplantae</taxon>
        <taxon>Streptophyta</taxon>
        <taxon>Embryophyta</taxon>
        <taxon>Tracheophyta</taxon>
        <taxon>Spermatophyta</taxon>
        <taxon>Magnoliopsida</taxon>
        <taxon>eudicotyledons</taxon>
        <taxon>Gunneridae</taxon>
        <taxon>Pentapetalae</taxon>
        <taxon>rosids</taxon>
        <taxon>fabids</taxon>
        <taxon>Rosales</taxon>
        <taxon>Rosaceae</taxon>
        <taxon>Amygdaloideae</taxon>
        <taxon>Maleae</taxon>
        <taxon>Pyrus</taxon>
    </lineage>
</organism>
<dbReference type="Gene3D" id="3.40.50.300">
    <property type="entry name" value="P-loop containing nucleotide triphosphate hydrolases"/>
    <property type="match status" value="1"/>
</dbReference>
<dbReference type="Gene3D" id="3.40.50.720">
    <property type="entry name" value="NAD(P)-binding Rossmann-like Domain"/>
    <property type="match status" value="1"/>
</dbReference>